<dbReference type="Gene3D" id="3.30.450.40">
    <property type="match status" value="1"/>
</dbReference>
<reference evidence="7 8" key="1">
    <citation type="submission" date="2020-03" db="EMBL/GenBank/DDBJ databases">
        <title>Genomic Encyclopedia of Type Strains, Phase III (KMG-III): the genomes of soil and plant-associated and newly described type strains.</title>
        <authorList>
            <person name="Whitman W."/>
        </authorList>
    </citation>
    <scope>NUCLEOTIDE SEQUENCE [LARGE SCALE GENOMIC DNA]</scope>
    <source>
        <strain evidence="7 8">CECT 8804</strain>
    </source>
</reference>
<proteinExistence type="inferred from homology"/>
<evidence type="ECO:0000256" key="5">
    <source>
        <dbReference type="ARBA" id="ARBA00023170"/>
    </source>
</evidence>
<keyword evidence="3" id="KW-0716">Sensory transduction</keyword>
<dbReference type="InterPro" id="IPR016132">
    <property type="entry name" value="Phyto_chromo_attachment"/>
</dbReference>
<dbReference type="Pfam" id="PF07568">
    <property type="entry name" value="HisKA_2"/>
    <property type="match status" value="1"/>
</dbReference>
<keyword evidence="8" id="KW-1185">Reference proteome</keyword>
<sequence length="701" mass="77341">MDLTACDREPIHIPGSIQPHGLLLIADIDTLEVLGGAGDIEGRLTPTWLGRRIDALLAQDLSAALTQIEPGMAVPLAVVPGRTENFSALLHCADHRLAIELEPVDEAPLSAAQLLAKLDRAAAAFERATDLVSLCERAAPVFRELTGFDRVMIYRFLDDGAGVVIAEDKDPDLHGFLNHHFPAADIPRQARALYVRNRTRVIPDVRYAPAPIRPADMAGINLTDVGIRSVSPIHLQYLRNMGVSASASVSIIKDGLLWGLIACHHMTPRTLSYETRAACAALASGLARQIRAKEEAEAYRERIRLRSSEDLILGRVGLEENFENFIELMREELRRMMGGDGFAAIQGSRIITSGRVPTGADLIDLDRWLQPRLAADTFTTRSLPAIHPAAEAYAEIASGVLAIGILTDTPITMIWFRAEERETVEWAGNPHKDLSADPDAILTPRNSFEAWSEEVRGRSRAWTLSETEAAGRLRRQLFESRQSRRLRELNRELAATIRDKEALIHQKDHLLGEVNHRVQNSLQLVQAFLGLQERATEEGGSKDVLREAQRRISAVALVHRRLYQADQVDTVDLARYLEDLIVDMRESMGPEWADALKLDLAPILISADRAVSVGLILTELVINANKYAYDGGAGPIAITLEPYRNQFRLIVADSGKGQTRTREGFGTRMMNAMVQRLSGTIELSDNHPGLRVIVSAPADSA</sequence>
<keyword evidence="4" id="KW-0157">Chromophore</keyword>
<evidence type="ECO:0000313" key="8">
    <source>
        <dbReference type="Proteomes" id="UP000727456"/>
    </source>
</evidence>
<feature type="domain" description="Phytochrome chromophore attachment site" evidence="6">
    <location>
        <begin position="130"/>
        <end position="284"/>
    </location>
</feature>
<dbReference type="InterPro" id="IPR013654">
    <property type="entry name" value="PAS_2"/>
</dbReference>
<keyword evidence="5" id="KW-0675">Receptor</keyword>
<dbReference type="EMBL" id="JAAOZC010000007">
    <property type="protein sequence ID" value="NIJ08937.1"/>
    <property type="molecule type" value="Genomic_DNA"/>
</dbReference>
<dbReference type="SUPFAM" id="SSF55874">
    <property type="entry name" value="ATPase domain of HSP90 chaperone/DNA topoisomerase II/histidine kinase"/>
    <property type="match status" value="1"/>
</dbReference>
<dbReference type="PRINTS" id="PR01033">
    <property type="entry name" value="PHYTOCHROME"/>
</dbReference>
<dbReference type="Pfam" id="PF01590">
    <property type="entry name" value="GAF"/>
    <property type="match status" value="1"/>
</dbReference>
<evidence type="ECO:0000256" key="4">
    <source>
        <dbReference type="ARBA" id="ARBA00022991"/>
    </source>
</evidence>
<accession>A0ABX0TWZ0</accession>
<dbReference type="InterPro" id="IPR001294">
    <property type="entry name" value="Phytochrome"/>
</dbReference>
<evidence type="ECO:0000256" key="2">
    <source>
        <dbReference type="ARBA" id="ARBA00022543"/>
    </source>
</evidence>
<comment type="caution">
    <text evidence="7">The sequence shown here is derived from an EMBL/GenBank/DDBJ whole genome shotgun (WGS) entry which is preliminary data.</text>
</comment>
<name>A0ABX0TWZ0_9SPHN</name>
<dbReference type="Pfam" id="PF00360">
    <property type="entry name" value="PHY"/>
    <property type="match status" value="1"/>
</dbReference>
<dbReference type="Gene3D" id="3.30.450.270">
    <property type="match status" value="1"/>
</dbReference>
<dbReference type="InterPro" id="IPR003018">
    <property type="entry name" value="GAF"/>
</dbReference>
<dbReference type="InterPro" id="IPR003594">
    <property type="entry name" value="HATPase_dom"/>
</dbReference>
<dbReference type="InterPro" id="IPR029016">
    <property type="entry name" value="GAF-like_dom_sf"/>
</dbReference>
<dbReference type="InterPro" id="IPR043150">
    <property type="entry name" value="Phytochrome_PHY_sf"/>
</dbReference>
<evidence type="ECO:0000313" key="7">
    <source>
        <dbReference type="EMBL" id="NIJ08937.1"/>
    </source>
</evidence>
<dbReference type="InterPro" id="IPR036890">
    <property type="entry name" value="HATPase_C_sf"/>
</dbReference>
<dbReference type="PROSITE" id="PS50046">
    <property type="entry name" value="PHYTOCHROME_2"/>
    <property type="match status" value="1"/>
</dbReference>
<keyword evidence="7" id="KW-0808">Transferase</keyword>
<dbReference type="PANTHER" id="PTHR43065">
    <property type="entry name" value="SENSOR HISTIDINE KINASE"/>
    <property type="match status" value="1"/>
</dbReference>
<evidence type="ECO:0000256" key="3">
    <source>
        <dbReference type="ARBA" id="ARBA00022606"/>
    </source>
</evidence>
<organism evidence="7 8">
    <name type="scientific">Sphingomonas vulcanisoli</name>
    <dbReference type="NCBI Taxonomy" id="1658060"/>
    <lineage>
        <taxon>Bacteria</taxon>
        <taxon>Pseudomonadati</taxon>
        <taxon>Pseudomonadota</taxon>
        <taxon>Alphaproteobacteria</taxon>
        <taxon>Sphingomonadales</taxon>
        <taxon>Sphingomonadaceae</taxon>
        <taxon>Sphingomonas</taxon>
    </lineage>
</organism>
<dbReference type="SMART" id="SM00065">
    <property type="entry name" value="GAF"/>
    <property type="match status" value="1"/>
</dbReference>
<dbReference type="SUPFAM" id="SSF55781">
    <property type="entry name" value="GAF domain-like"/>
    <property type="match status" value="2"/>
</dbReference>
<comment type="similarity">
    <text evidence="1">In the N-terminal section; belongs to the phytochrome family.</text>
</comment>
<dbReference type="RefSeq" id="WP_167074088.1">
    <property type="nucleotide sequence ID" value="NZ_JAAOZC010000007.1"/>
</dbReference>
<dbReference type="GO" id="GO:0016301">
    <property type="term" value="F:kinase activity"/>
    <property type="evidence" value="ECO:0007669"/>
    <property type="project" value="UniProtKB-KW"/>
</dbReference>
<dbReference type="PANTHER" id="PTHR43065:SF23">
    <property type="entry name" value="SENSOR HISTIDINE KINASE PDTAS"/>
    <property type="match status" value="1"/>
</dbReference>
<keyword evidence="7" id="KW-0418">Kinase</keyword>
<dbReference type="InterPro" id="IPR011495">
    <property type="entry name" value="Sig_transdc_His_kin_sub2_dim/P"/>
</dbReference>
<keyword evidence="2" id="KW-0600">Photoreceptor protein</keyword>
<dbReference type="Pfam" id="PF13581">
    <property type="entry name" value="HATPase_c_2"/>
    <property type="match status" value="1"/>
</dbReference>
<dbReference type="Gene3D" id="3.30.565.10">
    <property type="entry name" value="Histidine kinase-like ATPase, C-terminal domain"/>
    <property type="match status" value="1"/>
</dbReference>
<dbReference type="InterPro" id="IPR035965">
    <property type="entry name" value="PAS-like_dom_sf"/>
</dbReference>
<gene>
    <name evidence="7" type="ORF">FHS31_002567</name>
</gene>
<dbReference type="SMART" id="SM00387">
    <property type="entry name" value="HATPase_c"/>
    <property type="match status" value="1"/>
</dbReference>
<dbReference type="InterPro" id="IPR013515">
    <property type="entry name" value="Phytochrome_cen-reg"/>
</dbReference>
<dbReference type="Proteomes" id="UP000727456">
    <property type="component" value="Unassembled WGS sequence"/>
</dbReference>
<evidence type="ECO:0000259" key="6">
    <source>
        <dbReference type="PROSITE" id="PS50046"/>
    </source>
</evidence>
<dbReference type="Pfam" id="PF08446">
    <property type="entry name" value="PAS_2"/>
    <property type="match status" value="1"/>
</dbReference>
<protein>
    <submittedName>
        <fullName evidence="7">Light-regulated signal transduction histidine kinase (Bacteriophytochrome)</fullName>
    </submittedName>
</protein>
<evidence type="ECO:0000256" key="1">
    <source>
        <dbReference type="ARBA" id="ARBA00006402"/>
    </source>
</evidence>
<dbReference type="SUPFAM" id="SSF55785">
    <property type="entry name" value="PYP-like sensor domain (PAS domain)"/>
    <property type="match status" value="1"/>
</dbReference>
<dbReference type="Gene3D" id="3.30.450.20">
    <property type="entry name" value="PAS domain"/>
    <property type="match status" value="1"/>
</dbReference>